<feature type="domain" description="Acyl-ACP thioesterase-like C-terminal" evidence="9">
    <location>
        <begin position="145"/>
        <end position="219"/>
    </location>
</feature>
<dbReference type="InterPro" id="IPR002864">
    <property type="entry name" value="Acyl-ACP_thioesterase_NHD"/>
</dbReference>
<proteinExistence type="inferred from homology"/>
<dbReference type="Gene3D" id="3.10.129.10">
    <property type="entry name" value="Hotdog Thioesterase"/>
    <property type="match status" value="2"/>
</dbReference>
<dbReference type="InterPro" id="IPR045023">
    <property type="entry name" value="FATA/B"/>
</dbReference>
<evidence type="ECO:0000313" key="11">
    <source>
        <dbReference type="Proteomes" id="UP000235658"/>
    </source>
</evidence>
<keyword evidence="6" id="KW-0443">Lipid metabolism</keyword>
<dbReference type="GO" id="GO:0000036">
    <property type="term" value="F:acyl carrier activity"/>
    <property type="evidence" value="ECO:0007669"/>
    <property type="project" value="TreeGrafter"/>
</dbReference>
<protein>
    <submittedName>
        <fullName evidence="10">Acyl-ACP thioesterase</fullName>
    </submittedName>
</protein>
<comment type="caution">
    <text evidence="10">The sequence shown here is derived from an EMBL/GenBank/DDBJ whole genome shotgun (WGS) entry which is preliminary data.</text>
</comment>
<evidence type="ECO:0000256" key="6">
    <source>
        <dbReference type="ARBA" id="ARBA00023098"/>
    </source>
</evidence>
<organism evidence="10 11">
    <name type="scientific">Anaerococcus hydrogenalis</name>
    <dbReference type="NCBI Taxonomy" id="33029"/>
    <lineage>
        <taxon>Bacteria</taxon>
        <taxon>Bacillati</taxon>
        <taxon>Bacillota</taxon>
        <taxon>Tissierellia</taxon>
        <taxon>Tissierellales</taxon>
        <taxon>Peptoniphilaceae</taxon>
        <taxon>Anaerococcus</taxon>
    </lineage>
</organism>
<keyword evidence="3" id="KW-0378">Hydrolase</keyword>
<sequence length="234" mass="28036">MRKTKEFEIERFITNSEGYLKNKYLLGFMFEVSFDQAEEVEDEKIMKDKRWIVYSWDIKIEKPIKAKDKIKITTFAIDMNKFYAYRNFFIEKDGEIIAKAYCVFLLFDLKKMRPVKIPKEIASAYQKENPIYEEKSHQYEKNYGSLEKIQIRRTDLDSNYHVNNASYMDLLGEISGIKDQDVEFINIVYKNEIRDKKYIFGQKCDKNVEISYQLVDENGKIYSFGKIRRRDVQG</sequence>
<dbReference type="Proteomes" id="UP000235658">
    <property type="component" value="Unassembled WGS sequence"/>
</dbReference>
<dbReference type="InterPro" id="IPR049427">
    <property type="entry name" value="Acyl-ACP_TE_C"/>
</dbReference>
<dbReference type="Pfam" id="PF20791">
    <property type="entry name" value="Acyl-ACP_TE_C"/>
    <property type="match status" value="1"/>
</dbReference>
<keyword evidence="7" id="KW-0275">Fatty acid biosynthesis</keyword>
<evidence type="ECO:0000256" key="7">
    <source>
        <dbReference type="ARBA" id="ARBA00023160"/>
    </source>
</evidence>
<dbReference type="RefSeq" id="WP_102198043.1">
    <property type="nucleotide sequence ID" value="NZ_PNHP01000003.1"/>
</dbReference>
<dbReference type="PANTHER" id="PTHR31727">
    <property type="entry name" value="OLEOYL-ACYL CARRIER PROTEIN THIOESTERASE 1, CHLOROPLASTIC"/>
    <property type="match status" value="1"/>
</dbReference>
<comment type="similarity">
    <text evidence="1">Belongs to the acyl-ACP thioesterase family.</text>
</comment>
<evidence type="ECO:0000256" key="5">
    <source>
        <dbReference type="ARBA" id="ARBA00022946"/>
    </source>
</evidence>
<evidence type="ECO:0000259" key="8">
    <source>
        <dbReference type="Pfam" id="PF01643"/>
    </source>
</evidence>
<gene>
    <name evidence="10" type="ORF">CJ192_05490</name>
</gene>
<keyword evidence="5" id="KW-0809">Transit peptide</keyword>
<dbReference type="InterPro" id="IPR029069">
    <property type="entry name" value="HotDog_dom_sf"/>
</dbReference>
<dbReference type="EMBL" id="PNHP01000003">
    <property type="protein sequence ID" value="PMC81482.1"/>
    <property type="molecule type" value="Genomic_DNA"/>
</dbReference>
<keyword evidence="2" id="KW-0444">Lipid biosynthesis</keyword>
<dbReference type="AlphaFoldDB" id="A0A2N6UIT5"/>
<dbReference type="GO" id="GO:0016297">
    <property type="term" value="F:fatty acyl-[ACP] hydrolase activity"/>
    <property type="evidence" value="ECO:0007669"/>
    <property type="project" value="InterPro"/>
</dbReference>
<evidence type="ECO:0000256" key="1">
    <source>
        <dbReference type="ARBA" id="ARBA00006500"/>
    </source>
</evidence>
<dbReference type="SUPFAM" id="SSF54637">
    <property type="entry name" value="Thioesterase/thiol ester dehydrase-isomerase"/>
    <property type="match status" value="2"/>
</dbReference>
<evidence type="ECO:0000256" key="3">
    <source>
        <dbReference type="ARBA" id="ARBA00022801"/>
    </source>
</evidence>
<evidence type="ECO:0000259" key="9">
    <source>
        <dbReference type="Pfam" id="PF20791"/>
    </source>
</evidence>
<reference evidence="10 11" key="1">
    <citation type="submission" date="2017-09" db="EMBL/GenBank/DDBJ databases">
        <title>Bacterial strain isolated from the female urinary microbiota.</title>
        <authorList>
            <person name="Thomas-White K."/>
            <person name="Kumar N."/>
            <person name="Forster S."/>
            <person name="Putonti C."/>
            <person name="Lawley T."/>
            <person name="Wolfe A.J."/>
        </authorList>
    </citation>
    <scope>NUCLEOTIDE SEQUENCE [LARGE SCALE GENOMIC DNA]</scope>
    <source>
        <strain evidence="10 11">UMB0204</strain>
    </source>
</reference>
<evidence type="ECO:0000256" key="4">
    <source>
        <dbReference type="ARBA" id="ARBA00022832"/>
    </source>
</evidence>
<evidence type="ECO:0000313" key="10">
    <source>
        <dbReference type="EMBL" id="PMC81482.1"/>
    </source>
</evidence>
<dbReference type="PANTHER" id="PTHR31727:SF6">
    <property type="entry name" value="OLEOYL-ACYL CARRIER PROTEIN THIOESTERASE 1, CHLOROPLASTIC"/>
    <property type="match status" value="1"/>
</dbReference>
<evidence type="ECO:0000256" key="2">
    <source>
        <dbReference type="ARBA" id="ARBA00022516"/>
    </source>
</evidence>
<name>A0A2N6UIT5_9FIRM</name>
<feature type="domain" description="Acyl-ACP thioesterase N-terminal hotdog" evidence="8">
    <location>
        <begin position="5"/>
        <end position="125"/>
    </location>
</feature>
<accession>A0A2N6UIT5</accession>
<dbReference type="Pfam" id="PF01643">
    <property type="entry name" value="Acyl-ACP_TE"/>
    <property type="match status" value="1"/>
</dbReference>
<keyword evidence="4" id="KW-0276">Fatty acid metabolism</keyword>
<dbReference type="GeneID" id="84578633"/>